<dbReference type="GO" id="GO:0030151">
    <property type="term" value="F:molybdenum ion binding"/>
    <property type="evidence" value="ECO:0007669"/>
    <property type="project" value="InterPro"/>
</dbReference>
<evidence type="ECO:0000256" key="1">
    <source>
        <dbReference type="ARBA" id="ARBA00001924"/>
    </source>
</evidence>
<comment type="caution">
    <text evidence="7">The sequence shown here is derived from an EMBL/GenBank/DDBJ whole genome shotgun (WGS) entry which is preliminary data.</text>
</comment>
<dbReference type="InterPro" id="IPR005066">
    <property type="entry name" value="MoCF_OxRdtse_dimer"/>
</dbReference>
<dbReference type="PANTHER" id="PTHR19372">
    <property type="entry name" value="SULFITE REDUCTASE"/>
    <property type="match status" value="1"/>
</dbReference>
<dbReference type="GO" id="GO:0008482">
    <property type="term" value="F:sulfite oxidase activity"/>
    <property type="evidence" value="ECO:0007669"/>
    <property type="project" value="TreeGrafter"/>
</dbReference>
<keyword evidence="3" id="KW-0479">Metal-binding</keyword>
<dbReference type="GO" id="GO:0020037">
    <property type="term" value="F:heme binding"/>
    <property type="evidence" value="ECO:0007669"/>
    <property type="project" value="TreeGrafter"/>
</dbReference>
<accession>A0A2W4SAU2</accession>
<keyword evidence="2" id="KW-0500">Molybdenum</keyword>
<reference evidence="7 8" key="1">
    <citation type="journal article" date="2018" name="Aquat. Microb. Ecol.">
        <title>Gammaproteobacterial methanotrophs dominate.</title>
        <authorList>
            <person name="Rissanen A.J."/>
            <person name="Saarenheimo J."/>
            <person name="Tiirola M."/>
            <person name="Peura S."/>
            <person name="Aalto S.L."/>
            <person name="Karvinen A."/>
            <person name="Nykanen H."/>
        </authorList>
    </citation>
    <scope>NUCLEOTIDE SEQUENCE [LARGE SCALE GENOMIC DNA]</scope>
    <source>
        <strain evidence="7">AMbin10</strain>
    </source>
</reference>
<proteinExistence type="predicted"/>
<evidence type="ECO:0000256" key="3">
    <source>
        <dbReference type="ARBA" id="ARBA00022723"/>
    </source>
</evidence>
<dbReference type="Gene3D" id="3.90.420.10">
    <property type="entry name" value="Oxidoreductase, molybdopterin-binding domain"/>
    <property type="match status" value="1"/>
</dbReference>
<dbReference type="PRINTS" id="PR00407">
    <property type="entry name" value="EUMOPTERIN"/>
</dbReference>
<sequence length="409" mass="44791">MNVNDESNKLQRRLFLQRLGITAASLTFIPFRGMADTETLEFGNGIRELVAYPQKRPLMLVTARPPHLETPFAVFNEGVLTPNDAFFVRYHLPNFPTSIDVGQHRLTVTGQVNKPLSLSLAELKALGETVEIVAVNQCAGNSRGFSSPRVFGAQLGNGSMGNARWTGIPLKTVLERAGVRAGSKQITLRGLDRPALPGTPEFVKAIDIDLALSGGPLIAWAMNGTEIPFLNGYPIKLIIPGYFGSYWVKHLSEIEVIDHDFDGFFMKTAYRVPDNDCQCVPTGSIPEKTRPISQLKVRSFITNLRSGENVSAGHPINLQGIAFDSGSGISSVDISDDGGRHWQAATLGKDLGNYSFREWHKTWEPQDKGKVALQVRARNRRGEEQPAAGLWNPGGYAQNAIETLSVLVV</sequence>
<evidence type="ECO:0000256" key="2">
    <source>
        <dbReference type="ARBA" id="ARBA00022505"/>
    </source>
</evidence>
<dbReference type="Gene3D" id="2.60.40.650">
    <property type="match status" value="1"/>
</dbReference>
<dbReference type="EMBL" id="QJPH01000592">
    <property type="protein sequence ID" value="PZN68897.1"/>
    <property type="molecule type" value="Genomic_DNA"/>
</dbReference>
<dbReference type="Proteomes" id="UP000249396">
    <property type="component" value="Unassembled WGS sequence"/>
</dbReference>
<dbReference type="InterPro" id="IPR036374">
    <property type="entry name" value="OxRdtase_Mopterin-bd_sf"/>
</dbReference>
<dbReference type="Pfam" id="PF00174">
    <property type="entry name" value="Oxidored_molyb"/>
    <property type="match status" value="1"/>
</dbReference>
<feature type="domain" description="Moybdenum cofactor oxidoreductase dimerisation" evidence="6">
    <location>
        <begin position="291"/>
        <end position="400"/>
    </location>
</feature>
<evidence type="ECO:0000259" key="6">
    <source>
        <dbReference type="Pfam" id="PF03404"/>
    </source>
</evidence>
<dbReference type="AlphaFoldDB" id="A0A2W4SAU2"/>
<evidence type="ECO:0000313" key="7">
    <source>
        <dbReference type="EMBL" id="PZN68897.1"/>
    </source>
</evidence>
<dbReference type="InterPro" id="IPR000572">
    <property type="entry name" value="OxRdtase_Mopterin-bd_dom"/>
</dbReference>
<protein>
    <submittedName>
        <fullName evidence="7">Oxidase</fullName>
    </submittedName>
</protein>
<dbReference type="Pfam" id="PF03404">
    <property type="entry name" value="Mo-co_dimer"/>
    <property type="match status" value="1"/>
</dbReference>
<feature type="domain" description="Oxidoreductase molybdopterin-binding" evidence="5">
    <location>
        <begin position="96"/>
        <end position="264"/>
    </location>
</feature>
<dbReference type="SUPFAM" id="SSF56524">
    <property type="entry name" value="Oxidoreductase molybdopterin-binding domain"/>
    <property type="match status" value="1"/>
</dbReference>
<dbReference type="InterPro" id="IPR014756">
    <property type="entry name" value="Ig_E-set"/>
</dbReference>
<gene>
    <name evidence="7" type="ORF">DM484_30780</name>
</gene>
<dbReference type="FunFam" id="3.90.420.10:FF:000007">
    <property type="entry name" value="Sulfite:cytochrome c oxidoreductase subunit A"/>
    <property type="match status" value="1"/>
</dbReference>
<dbReference type="GO" id="GO:0043546">
    <property type="term" value="F:molybdopterin cofactor binding"/>
    <property type="evidence" value="ECO:0007669"/>
    <property type="project" value="TreeGrafter"/>
</dbReference>
<comment type="cofactor">
    <cofactor evidence="1">
        <name>Mo-molybdopterin</name>
        <dbReference type="ChEBI" id="CHEBI:71302"/>
    </cofactor>
</comment>
<dbReference type="SUPFAM" id="SSF81296">
    <property type="entry name" value="E set domains"/>
    <property type="match status" value="1"/>
</dbReference>
<organism evidence="7 8">
    <name type="scientific">Candidatus Methylumidiphilus alinenensis</name>
    <dbReference type="NCBI Taxonomy" id="2202197"/>
    <lineage>
        <taxon>Bacteria</taxon>
        <taxon>Pseudomonadati</taxon>
        <taxon>Pseudomonadota</taxon>
        <taxon>Gammaproteobacteria</taxon>
        <taxon>Methylococcales</taxon>
        <taxon>Candidatus Methylumidiphilus</taxon>
    </lineage>
</organism>
<name>A0A2W4SAU2_9GAMM</name>
<dbReference type="PANTHER" id="PTHR19372:SF7">
    <property type="entry name" value="SULFITE OXIDASE, MITOCHONDRIAL"/>
    <property type="match status" value="1"/>
</dbReference>
<dbReference type="InterPro" id="IPR008335">
    <property type="entry name" value="Mopterin_OxRdtase_euk"/>
</dbReference>
<dbReference type="GO" id="GO:0006790">
    <property type="term" value="P:sulfur compound metabolic process"/>
    <property type="evidence" value="ECO:0007669"/>
    <property type="project" value="TreeGrafter"/>
</dbReference>
<evidence type="ECO:0000256" key="4">
    <source>
        <dbReference type="ARBA" id="ARBA00023002"/>
    </source>
</evidence>
<evidence type="ECO:0000313" key="8">
    <source>
        <dbReference type="Proteomes" id="UP000249396"/>
    </source>
</evidence>
<evidence type="ECO:0000259" key="5">
    <source>
        <dbReference type="Pfam" id="PF00174"/>
    </source>
</evidence>
<keyword evidence="4" id="KW-0560">Oxidoreductase</keyword>